<dbReference type="OrthoDB" id="9808272at2"/>
<feature type="domain" description="Bacterial type II secretion system protein E" evidence="5">
    <location>
        <begin position="608"/>
        <end position="622"/>
    </location>
</feature>
<dbReference type="GO" id="GO:0005524">
    <property type="term" value="F:ATP binding"/>
    <property type="evidence" value="ECO:0007669"/>
    <property type="project" value="UniProtKB-KW"/>
</dbReference>
<dbReference type="FunFam" id="3.30.450.90:FF:000001">
    <property type="entry name" value="Type II secretion system ATPase GspE"/>
    <property type="match status" value="1"/>
</dbReference>
<keyword evidence="7" id="KW-1185">Reference proteome</keyword>
<dbReference type="HOGENOM" id="CLU_013446_10_3_9"/>
<sequence>MVGLDTRGIDEILLEMGVIKITDLKKAWDIQRESKRNIEDIIVELGLASPKDIMRANATKMGIEFIDLSTEGVKDTTIQNLITKNIAHRYKVLPVEKDNNVLTVAMKDPTDIFSIDDIRLATGLEIKPVLADSKELEKLIVQFYGEELRVKDPKPELGIDEEEQENRIKEKENMLLDSSTYNSIKQEVELPDLGLNNISNIPLDNFSSKTYPENNGMFKDKIGNLLVKAGVITQEQLERALAIQSKSGGLIGKILVKEGYINTKSLYEFLEKQMGVQYVDLDSIEFDEEAIKLVTYNIARMHKVIPISKSDSTLKVAMSDPMNIFSIDDLRLTTGMEIVPCLAEDELIDKYLDVYYNKSSKNEVFAEKKLAELDEEIKKVNEKIAVEIKEAEEEEEAVDISNLENAPIVKMVNIIFQKAIASRASDIHIDPQEDNVLIRFRIDGQLVEIMRHDIKIMPSMSARIKIISGLNIAEKRVPQDGRISLNVEGKTYDLRVSVLPTMFGEKIVMRIADKDGFNVKKEDLGFFEDDLVKFNNIISHPHGIVLVTGPTGSGKSTTLYTALRELCKPNVNILTVEDPVEMTIKGVNQVQVNTKAGMTFAAALRAFLRQDPDIIMVGEIRDGETAEIATRSAITGHLVFSTLHTNDAASSITRMIDMGIEPFLISSSVVGVLAQRLVRRLCPKCKEVAEIDDFAREVLELSEGEEVTIYKAKGCPECNNIGYKGRIAVYEIMEIDKEIRQLIAKNATSDTIKEVAIKNGMKTLRMNCARLVKNGVTTIDEMLKIAFSKD</sequence>
<dbReference type="PANTHER" id="PTHR30258:SF1">
    <property type="entry name" value="PROTEIN TRANSPORT PROTEIN HOFB HOMOLOG"/>
    <property type="match status" value="1"/>
</dbReference>
<accession>G8M0J6</accession>
<dbReference type="KEGG" id="ccl:Clocl_1390"/>
<dbReference type="GO" id="GO:0005886">
    <property type="term" value="C:plasma membrane"/>
    <property type="evidence" value="ECO:0007669"/>
    <property type="project" value="TreeGrafter"/>
</dbReference>
<dbReference type="Gene3D" id="3.30.300.160">
    <property type="entry name" value="Type II secretion system, protein E, N-terminal domain"/>
    <property type="match status" value="2"/>
</dbReference>
<dbReference type="SUPFAM" id="SSF160246">
    <property type="entry name" value="EspE N-terminal domain-like"/>
    <property type="match status" value="2"/>
</dbReference>
<dbReference type="InterPro" id="IPR003593">
    <property type="entry name" value="AAA+_ATPase"/>
</dbReference>
<dbReference type="RefSeq" id="WP_014254655.1">
    <property type="nucleotide sequence ID" value="NC_016627.1"/>
</dbReference>
<comment type="similarity">
    <text evidence="1">Belongs to the GSP E family.</text>
</comment>
<dbReference type="SUPFAM" id="SSF52540">
    <property type="entry name" value="P-loop containing nucleoside triphosphate hydrolases"/>
    <property type="match status" value="1"/>
</dbReference>
<proteinExistence type="inferred from homology"/>
<organism evidence="6 7">
    <name type="scientific">Acetivibrio clariflavus (strain DSM 19732 / NBRC 101661 / EBR45)</name>
    <name type="common">Clostridium clariflavum</name>
    <dbReference type="NCBI Taxonomy" id="720554"/>
    <lineage>
        <taxon>Bacteria</taxon>
        <taxon>Bacillati</taxon>
        <taxon>Bacillota</taxon>
        <taxon>Clostridia</taxon>
        <taxon>Eubacteriales</taxon>
        <taxon>Oscillospiraceae</taxon>
        <taxon>Acetivibrio</taxon>
    </lineage>
</organism>
<dbReference type="FunFam" id="3.30.300.160:FF:000002">
    <property type="entry name" value="Type II secretion system protein E"/>
    <property type="match status" value="1"/>
</dbReference>
<dbReference type="PROSITE" id="PS00662">
    <property type="entry name" value="T2SP_E"/>
    <property type="match status" value="1"/>
</dbReference>
<evidence type="ECO:0000256" key="2">
    <source>
        <dbReference type="ARBA" id="ARBA00022741"/>
    </source>
</evidence>
<dbReference type="Gene3D" id="3.40.50.300">
    <property type="entry name" value="P-loop containing nucleotide triphosphate hydrolases"/>
    <property type="match status" value="1"/>
</dbReference>
<dbReference type="eggNOG" id="COG2804">
    <property type="taxonomic scope" value="Bacteria"/>
</dbReference>
<keyword evidence="2" id="KW-0547">Nucleotide-binding</keyword>
<dbReference type="AlphaFoldDB" id="G8M0J6"/>
<gene>
    <name evidence="6" type="ordered locus">Clocl_1390</name>
</gene>
<dbReference type="Gene3D" id="3.30.450.90">
    <property type="match status" value="1"/>
</dbReference>
<evidence type="ECO:0000256" key="1">
    <source>
        <dbReference type="ARBA" id="ARBA00006611"/>
    </source>
</evidence>
<dbReference type="FunFam" id="3.40.50.300:FF:000398">
    <property type="entry name" value="Type IV pilus assembly ATPase PilB"/>
    <property type="match status" value="1"/>
</dbReference>
<dbReference type="CDD" id="cd01129">
    <property type="entry name" value="PulE-GspE-like"/>
    <property type="match status" value="1"/>
</dbReference>
<dbReference type="EMBL" id="CP003065">
    <property type="protein sequence ID" value="AEV68041.1"/>
    <property type="molecule type" value="Genomic_DNA"/>
</dbReference>
<keyword evidence="3" id="KW-0067">ATP-binding</keyword>
<reference evidence="6 7" key="2">
    <citation type="journal article" date="2012" name="Stand. Genomic Sci.">
        <title>Complete Genome Sequence of Clostridium clariflavum DSM 19732.</title>
        <authorList>
            <person name="Izquierdo J.A."/>
            <person name="Goodwin L."/>
            <person name="Davenport K.W."/>
            <person name="Teshima H."/>
            <person name="Bruce D."/>
            <person name="Detter C."/>
            <person name="Tapia R."/>
            <person name="Han S."/>
            <person name="Land M."/>
            <person name="Hauser L."/>
            <person name="Jeffries C.D."/>
            <person name="Han J."/>
            <person name="Pitluck S."/>
            <person name="Nolan M."/>
            <person name="Chen A."/>
            <person name="Huntemann M."/>
            <person name="Mavromatis K."/>
            <person name="Mikhailova N."/>
            <person name="Liolios K."/>
            <person name="Woyke T."/>
            <person name="Lynd L.R."/>
        </authorList>
    </citation>
    <scope>NUCLEOTIDE SEQUENCE [LARGE SCALE GENOMIC DNA]</scope>
    <source>
        <strain evidence="7">DSM 19732 / NBRC 101661 / EBR45</strain>
    </source>
</reference>
<dbReference type="InterPro" id="IPR001482">
    <property type="entry name" value="T2SS/T4SS_dom"/>
</dbReference>
<evidence type="ECO:0000256" key="3">
    <source>
        <dbReference type="ARBA" id="ARBA00022840"/>
    </source>
</evidence>
<evidence type="ECO:0000256" key="4">
    <source>
        <dbReference type="SAM" id="Coils"/>
    </source>
</evidence>
<dbReference type="Pfam" id="PF00437">
    <property type="entry name" value="T2SSE"/>
    <property type="match status" value="1"/>
</dbReference>
<dbReference type="PANTHER" id="PTHR30258">
    <property type="entry name" value="TYPE II SECRETION SYSTEM PROTEIN GSPE-RELATED"/>
    <property type="match status" value="1"/>
</dbReference>
<evidence type="ECO:0000313" key="6">
    <source>
        <dbReference type="EMBL" id="AEV68041.1"/>
    </source>
</evidence>
<dbReference type="InterPro" id="IPR007831">
    <property type="entry name" value="T2SS_GspE_N"/>
</dbReference>
<evidence type="ECO:0000259" key="5">
    <source>
        <dbReference type="PROSITE" id="PS00662"/>
    </source>
</evidence>
<reference evidence="7" key="1">
    <citation type="submission" date="2011-12" db="EMBL/GenBank/DDBJ databases">
        <title>Complete sequence of Clostridium clariflavum DSM 19732.</title>
        <authorList>
            <consortium name="US DOE Joint Genome Institute"/>
            <person name="Lucas S."/>
            <person name="Han J."/>
            <person name="Lapidus A."/>
            <person name="Cheng J.-F."/>
            <person name="Goodwin L."/>
            <person name="Pitluck S."/>
            <person name="Peters L."/>
            <person name="Teshima H."/>
            <person name="Detter J.C."/>
            <person name="Han C."/>
            <person name="Tapia R."/>
            <person name="Land M."/>
            <person name="Hauser L."/>
            <person name="Kyrpides N."/>
            <person name="Ivanova N."/>
            <person name="Pagani I."/>
            <person name="Kitzmiller T."/>
            <person name="Lynd L."/>
            <person name="Izquierdo J."/>
            <person name="Woyke T."/>
        </authorList>
    </citation>
    <scope>NUCLEOTIDE SEQUENCE [LARGE SCALE GENOMIC DNA]</scope>
    <source>
        <strain evidence="7">DSM 19732 / NBRC 101661 / EBR45</strain>
    </source>
</reference>
<dbReference type="InterPro" id="IPR037257">
    <property type="entry name" value="T2SS_E_N_sf"/>
</dbReference>
<evidence type="ECO:0000313" key="7">
    <source>
        <dbReference type="Proteomes" id="UP000005435"/>
    </source>
</evidence>
<dbReference type="STRING" id="720554.Clocl_1390"/>
<dbReference type="Proteomes" id="UP000005435">
    <property type="component" value="Chromosome"/>
</dbReference>
<keyword evidence="4" id="KW-0175">Coiled coil</keyword>
<name>G8M0J6_ACECE</name>
<feature type="coiled-coil region" evidence="4">
    <location>
        <begin position="356"/>
        <end position="397"/>
    </location>
</feature>
<dbReference type="SMART" id="SM00382">
    <property type="entry name" value="AAA"/>
    <property type="match status" value="1"/>
</dbReference>
<dbReference type="Pfam" id="PF05157">
    <property type="entry name" value="MshEN"/>
    <property type="match status" value="2"/>
</dbReference>
<dbReference type="InterPro" id="IPR027417">
    <property type="entry name" value="P-loop_NTPase"/>
</dbReference>
<dbReference type="GO" id="GO:0016887">
    <property type="term" value="F:ATP hydrolysis activity"/>
    <property type="evidence" value="ECO:0007669"/>
    <property type="project" value="TreeGrafter"/>
</dbReference>
<protein>
    <submittedName>
        <fullName evidence="6">Type II secretory pathway, ATPase PulE/Tfp pilus assembly pathway, ATPase PilB</fullName>
    </submittedName>
</protein>